<name>A0ABP9VCN1_9DEIO</name>
<evidence type="ECO:0000313" key="2">
    <source>
        <dbReference type="Proteomes" id="UP001458946"/>
    </source>
</evidence>
<proteinExistence type="predicted"/>
<dbReference type="RefSeq" id="WP_353542972.1">
    <property type="nucleotide sequence ID" value="NZ_BAABRN010000035.1"/>
</dbReference>
<evidence type="ECO:0000313" key="1">
    <source>
        <dbReference type="EMBL" id="GAA5502999.1"/>
    </source>
</evidence>
<protein>
    <submittedName>
        <fullName evidence="1">Uncharacterized protein</fullName>
    </submittedName>
</protein>
<comment type="caution">
    <text evidence="1">The sequence shown here is derived from an EMBL/GenBank/DDBJ whole genome shotgun (WGS) entry which is preliminary data.</text>
</comment>
<dbReference type="Proteomes" id="UP001458946">
    <property type="component" value="Unassembled WGS sequence"/>
</dbReference>
<accession>A0ABP9VCN1</accession>
<dbReference type="EMBL" id="BAABRN010000035">
    <property type="protein sequence ID" value="GAA5502999.1"/>
    <property type="molecule type" value="Genomic_DNA"/>
</dbReference>
<sequence length="71" mass="8202">MTTLYYDPRTKLVVCGPRKGQDVHTAHVREVVDLLRGHTAHVARCRWTTLRPWWRLWQRTPAVVITLGGAP</sequence>
<organism evidence="1 2">
    <name type="scientific">Deinococcus xinjiangensis</name>
    <dbReference type="NCBI Taxonomy" id="457454"/>
    <lineage>
        <taxon>Bacteria</taxon>
        <taxon>Thermotogati</taxon>
        <taxon>Deinococcota</taxon>
        <taxon>Deinococci</taxon>
        <taxon>Deinococcales</taxon>
        <taxon>Deinococcaceae</taxon>
        <taxon>Deinococcus</taxon>
    </lineage>
</organism>
<reference evidence="1 2" key="1">
    <citation type="submission" date="2024-02" db="EMBL/GenBank/DDBJ databases">
        <title>Deinococcus xinjiangensis NBRC 107630.</title>
        <authorList>
            <person name="Ichikawa N."/>
            <person name="Katano-Makiyama Y."/>
            <person name="Hidaka K."/>
        </authorList>
    </citation>
    <scope>NUCLEOTIDE SEQUENCE [LARGE SCALE GENOMIC DNA]</scope>
    <source>
        <strain evidence="1 2">NBRC 107630</strain>
    </source>
</reference>
<keyword evidence="2" id="KW-1185">Reference proteome</keyword>
<gene>
    <name evidence="1" type="ORF">Dxin01_02748</name>
</gene>